<keyword evidence="3" id="KW-1185">Reference proteome</keyword>
<accession>A0AAD9D1U1</accession>
<sequence>MAGCPKGGEVDAHDEVKGFGKKAHISILPFKPSRPLFKKSPETPSPALGTSSYNPVGIQGTRNYTTLKEINSTANTMAAGGAKLQTPSSEAGGSIRDDPKASSAAIAAAPSWNNKKFREEYESFKAKLLDQRFDPKHFPDPLLPRSGSDPRNNPKTTPEAERRIDKIIAEYKARS</sequence>
<dbReference type="RefSeq" id="XP_060370908.1">
    <property type="nucleotide sequence ID" value="XM_060510003.1"/>
</dbReference>
<feature type="compositionally biased region" description="Polar residues" evidence="1">
    <location>
        <begin position="48"/>
        <end position="60"/>
    </location>
</feature>
<evidence type="ECO:0000256" key="1">
    <source>
        <dbReference type="SAM" id="MobiDB-lite"/>
    </source>
</evidence>
<evidence type="ECO:0000313" key="3">
    <source>
        <dbReference type="Proteomes" id="UP001244207"/>
    </source>
</evidence>
<proteinExistence type="predicted"/>
<dbReference type="GeneID" id="85393902"/>
<organism evidence="2 3">
    <name type="scientific">Glomerella acutata</name>
    <name type="common">Colletotrichum acutatum</name>
    <dbReference type="NCBI Taxonomy" id="27357"/>
    <lineage>
        <taxon>Eukaryota</taxon>
        <taxon>Fungi</taxon>
        <taxon>Dikarya</taxon>
        <taxon>Ascomycota</taxon>
        <taxon>Pezizomycotina</taxon>
        <taxon>Sordariomycetes</taxon>
        <taxon>Hypocreomycetidae</taxon>
        <taxon>Glomerellales</taxon>
        <taxon>Glomerellaceae</taxon>
        <taxon>Colletotrichum</taxon>
        <taxon>Colletotrichum acutatum species complex</taxon>
    </lineage>
</organism>
<feature type="compositionally biased region" description="Basic and acidic residues" evidence="1">
    <location>
        <begin position="130"/>
        <end position="139"/>
    </location>
</feature>
<protein>
    <submittedName>
        <fullName evidence="2">Uncharacterized protein</fullName>
    </submittedName>
</protein>
<name>A0AAD9D1U1_GLOAC</name>
<dbReference type="Proteomes" id="UP001244207">
    <property type="component" value="Unassembled WGS sequence"/>
</dbReference>
<reference evidence="2" key="1">
    <citation type="submission" date="2021-12" db="EMBL/GenBank/DDBJ databases">
        <title>Comparative genomics, transcriptomics and evolutionary studies reveal genomic signatures of adaptation to plant cell wall in hemibiotrophic fungi.</title>
        <authorList>
            <consortium name="DOE Joint Genome Institute"/>
            <person name="Baroncelli R."/>
            <person name="Diaz J.F."/>
            <person name="Benocci T."/>
            <person name="Peng M."/>
            <person name="Battaglia E."/>
            <person name="Haridas S."/>
            <person name="Andreopoulos W."/>
            <person name="Labutti K."/>
            <person name="Pangilinan J."/>
            <person name="Floch G.L."/>
            <person name="Makela M.R."/>
            <person name="Henrissat B."/>
            <person name="Grigoriev I.V."/>
            <person name="Crouch J.A."/>
            <person name="De Vries R.P."/>
            <person name="Sukno S.A."/>
            <person name="Thon M.R."/>
        </authorList>
    </citation>
    <scope>NUCLEOTIDE SEQUENCE</scope>
    <source>
        <strain evidence="2">CBS 112980</strain>
    </source>
</reference>
<feature type="region of interest" description="Disordered" evidence="1">
    <location>
        <begin position="31"/>
        <end position="60"/>
    </location>
</feature>
<dbReference type="AlphaFoldDB" id="A0AAD9D1U1"/>
<evidence type="ECO:0000313" key="2">
    <source>
        <dbReference type="EMBL" id="KAK1730853.1"/>
    </source>
</evidence>
<gene>
    <name evidence="2" type="ORF">BDZ83DRAFT_646741</name>
</gene>
<feature type="region of interest" description="Disordered" evidence="1">
    <location>
        <begin position="130"/>
        <end position="165"/>
    </location>
</feature>
<dbReference type="EMBL" id="JAHMHS010000005">
    <property type="protein sequence ID" value="KAK1730853.1"/>
    <property type="molecule type" value="Genomic_DNA"/>
</dbReference>
<feature type="region of interest" description="Disordered" evidence="1">
    <location>
        <begin position="78"/>
        <end position="109"/>
    </location>
</feature>
<comment type="caution">
    <text evidence="2">The sequence shown here is derived from an EMBL/GenBank/DDBJ whole genome shotgun (WGS) entry which is preliminary data.</text>
</comment>